<keyword evidence="2" id="KW-0677">Repeat</keyword>
<dbReference type="PANTHER" id="PTHR36766:SF40">
    <property type="entry name" value="DISEASE RESISTANCE PROTEIN RGA3"/>
    <property type="match status" value="1"/>
</dbReference>
<dbReference type="Gene3D" id="1.10.8.430">
    <property type="entry name" value="Helical domain of apoptotic protease-activating factors"/>
    <property type="match status" value="1"/>
</dbReference>
<gene>
    <name evidence="9" type="ORF">Ahy_B06g081462</name>
</gene>
<keyword evidence="5" id="KW-0067">ATP-binding</keyword>
<evidence type="ECO:0000259" key="8">
    <source>
        <dbReference type="Pfam" id="PF25019"/>
    </source>
</evidence>
<dbReference type="InterPro" id="IPR042197">
    <property type="entry name" value="Apaf_helical"/>
</dbReference>
<evidence type="ECO:0000256" key="4">
    <source>
        <dbReference type="ARBA" id="ARBA00022821"/>
    </source>
</evidence>
<sequence length="816" mass="92970">MAGTLVGGAFLSGFINVVFDRFLTTDAVNLVLGKKLGPDLVQRLKTALLGAEGLVADAEMKQFGNSSVRKWLDSLRDAVYCAEDLLDTVLAKAATQKELSSSWWSPSFFINRDRDDMVDKIEGVVTRIEDLGKQKDFLGLEKIPTVRNCQPYFLRKLSEDYCWSVLAENASFPQSNGRAALEEIGRKIVKKCDGLPLAAETLGHLLRTKHDIEEWNKILMSHIWEFPVEKSKIIPALLISYFHLSPYLKRCFVYCALFPKDFQFEKDGLILLWIAEDLLPPPKRGESLEEVGCECFDELTSRLFFTEIQDDDDHYFVMHDLLHDLAIFLAGDFYCNSEELGEEEEIRIQTRHLFVDLRRCSSKLYNSISKLNHCSNLSMLPSGLHNLVSLRHLDIRKTLEEMPRKMSKLNQLHVLSFFIMGKHEENGIQELGGLANLHGSFEIKKLENIVDVNEAKSAKVMDKKHIDELCLEWSPSNDLVSSTQKERDMLDNLQMHSGLKELKIRDTRLPSLKSLCIEGFDQLRSIGGEFYKNEGDHHASHIAPFPSLETLEFHYMACWEVWHVSESESFPQLRWLQIRECPMLKKEMLNQESAFKAMMSINHLTCLQEIHIWRCSKLEFPQLQLQKYDLVELKIHSSCNSLTSLSLEFFPNLKNLEIEGCRNLESVSMSEAPHAALQRLSISGCSKLVSFAGEGLAAPNLTHLQVTNCEKLEALPRDMKSLLPSLQSLEIYGCPNICRLPEGGLPPNLKSLEVEIGEQQMRDLSWMGNLHALTHLTIDGWKNIKSYPEVGSLPHLPSLTTLKICWFKNLETLVCN</sequence>
<dbReference type="GO" id="GO:0043531">
    <property type="term" value="F:ADP binding"/>
    <property type="evidence" value="ECO:0007669"/>
    <property type="project" value="InterPro"/>
</dbReference>
<keyword evidence="3" id="KW-0547">Nucleotide-binding</keyword>
<dbReference type="AlphaFoldDB" id="A0A444YL74"/>
<dbReference type="Gene3D" id="1.20.5.4130">
    <property type="match status" value="1"/>
</dbReference>
<feature type="domain" description="Disease resistance protein winged helix" evidence="7">
    <location>
        <begin position="257"/>
        <end position="326"/>
    </location>
</feature>
<dbReference type="STRING" id="3818.A0A444YL74"/>
<dbReference type="Gene3D" id="3.80.10.10">
    <property type="entry name" value="Ribonuclease Inhibitor"/>
    <property type="match status" value="3"/>
</dbReference>
<dbReference type="Pfam" id="PF25019">
    <property type="entry name" value="LRR_R13L1-DRL21"/>
    <property type="match status" value="1"/>
</dbReference>
<evidence type="ECO:0000313" key="9">
    <source>
        <dbReference type="EMBL" id="RYR02664.1"/>
    </source>
</evidence>
<dbReference type="InterPro" id="IPR036388">
    <property type="entry name" value="WH-like_DNA-bd_sf"/>
</dbReference>
<dbReference type="GO" id="GO:0051707">
    <property type="term" value="P:response to other organism"/>
    <property type="evidence" value="ECO:0007669"/>
    <property type="project" value="UniProtKB-ARBA"/>
</dbReference>
<evidence type="ECO:0008006" key="11">
    <source>
        <dbReference type="Google" id="ProtNLM"/>
    </source>
</evidence>
<accession>A0A444YL74</accession>
<dbReference type="InterPro" id="IPR027417">
    <property type="entry name" value="P-loop_NTPase"/>
</dbReference>
<dbReference type="Proteomes" id="UP000289738">
    <property type="component" value="Chromosome B06"/>
</dbReference>
<dbReference type="Gene3D" id="1.10.10.10">
    <property type="entry name" value="Winged helix-like DNA-binding domain superfamily/Winged helix DNA-binding domain"/>
    <property type="match status" value="1"/>
</dbReference>
<evidence type="ECO:0000256" key="5">
    <source>
        <dbReference type="ARBA" id="ARBA00022840"/>
    </source>
</evidence>
<keyword evidence="10" id="KW-1185">Reference proteome</keyword>
<dbReference type="SUPFAM" id="SSF52540">
    <property type="entry name" value="P-loop containing nucleoside triphosphate hydrolases"/>
    <property type="match status" value="1"/>
</dbReference>
<name>A0A444YL74_ARAHY</name>
<evidence type="ECO:0000259" key="7">
    <source>
        <dbReference type="Pfam" id="PF23559"/>
    </source>
</evidence>
<dbReference type="FunFam" id="1.10.10.10:FF:000322">
    <property type="entry name" value="Probable disease resistance protein At1g63360"/>
    <property type="match status" value="1"/>
</dbReference>
<dbReference type="InterPro" id="IPR056789">
    <property type="entry name" value="LRR_R13L1-DRL21"/>
</dbReference>
<dbReference type="EMBL" id="SDMP01000016">
    <property type="protein sequence ID" value="RYR02664.1"/>
    <property type="molecule type" value="Genomic_DNA"/>
</dbReference>
<evidence type="ECO:0000259" key="6">
    <source>
        <dbReference type="Pfam" id="PF18052"/>
    </source>
</evidence>
<dbReference type="GO" id="GO:0005524">
    <property type="term" value="F:ATP binding"/>
    <property type="evidence" value="ECO:0007669"/>
    <property type="project" value="UniProtKB-KW"/>
</dbReference>
<dbReference type="Pfam" id="PF23559">
    <property type="entry name" value="WHD_DRP"/>
    <property type="match status" value="1"/>
</dbReference>
<evidence type="ECO:0000256" key="1">
    <source>
        <dbReference type="ARBA" id="ARBA00022614"/>
    </source>
</evidence>
<dbReference type="InterPro" id="IPR032675">
    <property type="entry name" value="LRR_dom_sf"/>
</dbReference>
<evidence type="ECO:0000313" key="10">
    <source>
        <dbReference type="Proteomes" id="UP000289738"/>
    </source>
</evidence>
<dbReference type="InterPro" id="IPR041118">
    <property type="entry name" value="Rx_N"/>
</dbReference>
<feature type="domain" description="R13L1/DRL21-like LRR repeat region" evidence="8">
    <location>
        <begin position="428"/>
        <end position="581"/>
    </location>
</feature>
<dbReference type="PANTHER" id="PTHR36766">
    <property type="entry name" value="PLANT BROAD-SPECTRUM MILDEW RESISTANCE PROTEIN RPW8"/>
    <property type="match status" value="1"/>
</dbReference>
<dbReference type="InterPro" id="IPR058922">
    <property type="entry name" value="WHD_DRP"/>
</dbReference>
<dbReference type="SUPFAM" id="SSF52047">
    <property type="entry name" value="RNI-like"/>
    <property type="match status" value="1"/>
</dbReference>
<dbReference type="Pfam" id="PF18052">
    <property type="entry name" value="Rx_N"/>
    <property type="match status" value="1"/>
</dbReference>
<dbReference type="SUPFAM" id="SSF52058">
    <property type="entry name" value="L domain-like"/>
    <property type="match status" value="1"/>
</dbReference>
<protein>
    <recommendedName>
        <fullName evidence="11">Rx N-terminal domain-containing protein</fullName>
    </recommendedName>
</protein>
<evidence type="ECO:0000256" key="3">
    <source>
        <dbReference type="ARBA" id="ARBA00022741"/>
    </source>
</evidence>
<proteinExistence type="predicted"/>
<feature type="domain" description="Disease resistance N-terminal" evidence="6">
    <location>
        <begin position="39"/>
        <end position="101"/>
    </location>
</feature>
<evidence type="ECO:0000256" key="2">
    <source>
        <dbReference type="ARBA" id="ARBA00022737"/>
    </source>
</evidence>
<dbReference type="GO" id="GO:0006952">
    <property type="term" value="P:defense response"/>
    <property type="evidence" value="ECO:0007669"/>
    <property type="project" value="UniProtKB-KW"/>
</dbReference>
<keyword evidence="4" id="KW-0611">Plant defense</keyword>
<comment type="caution">
    <text evidence="9">The sequence shown here is derived from an EMBL/GenBank/DDBJ whole genome shotgun (WGS) entry which is preliminary data.</text>
</comment>
<organism evidence="9 10">
    <name type="scientific">Arachis hypogaea</name>
    <name type="common">Peanut</name>
    <dbReference type="NCBI Taxonomy" id="3818"/>
    <lineage>
        <taxon>Eukaryota</taxon>
        <taxon>Viridiplantae</taxon>
        <taxon>Streptophyta</taxon>
        <taxon>Embryophyta</taxon>
        <taxon>Tracheophyta</taxon>
        <taxon>Spermatophyta</taxon>
        <taxon>Magnoliopsida</taxon>
        <taxon>eudicotyledons</taxon>
        <taxon>Gunneridae</taxon>
        <taxon>Pentapetalae</taxon>
        <taxon>rosids</taxon>
        <taxon>fabids</taxon>
        <taxon>Fabales</taxon>
        <taxon>Fabaceae</taxon>
        <taxon>Papilionoideae</taxon>
        <taxon>50 kb inversion clade</taxon>
        <taxon>dalbergioids sensu lato</taxon>
        <taxon>Dalbergieae</taxon>
        <taxon>Pterocarpus clade</taxon>
        <taxon>Arachis</taxon>
    </lineage>
</organism>
<keyword evidence="1" id="KW-0433">Leucine-rich repeat</keyword>
<reference evidence="9 10" key="1">
    <citation type="submission" date="2019-01" db="EMBL/GenBank/DDBJ databases">
        <title>Sequencing of cultivated peanut Arachis hypogaea provides insights into genome evolution and oil improvement.</title>
        <authorList>
            <person name="Chen X."/>
        </authorList>
    </citation>
    <scope>NUCLEOTIDE SEQUENCE [LARGE SCALE GENOMIC DNA]</scope>
    <source>
        <strain evidence="10">cv. Fuhuasheng</strain>
        <tissue evidence="9">Leaves</tissue>
    </source>
</reference>